<dbReference type="RefSeq" id="WP_353566355.1">
    <property type="nucleotide sequence ID" value="NZ_BAABRI010000007.1"/>
</dbReference>
<dbReference type="PIRSF" id="PIRSF000524">
    <property type="entry name" value="SPT"/>
    <property type="match status" value="1"/>
</dbReference>
<organism evidence="5 6">
    <name type="scientific">Haloferula sargassicola</name>
    <dbReference type="NCBI Taxonomy" id="490096"/>
    <lineage>
        <taxon>Bacteria</taxon>
        <taxon>Pseudomonadati</taxon>
        <taxon>Verrucomicrobiota</taxon>
        <taxon>Verrucomicrobiia</taxon>
        <taxon>Verrucomicrobiales</taxon>
        <taxon>Verrucomicrobiaceae</taxon>
        <taxon>Haloferula</taxon>
    </lineage>
</organism>
<evidence type="ECO:0000313" key="5">
    <source>
        <dbReference type="EMBL" id="GAA5482206.1"/>
    </source>
</evidence>
<dbReference type="EMBL" id="BAABRI010000007">
    <property type="protein sequence ID" value="GAA5482206.1"/>
    <property type="molecule type" value="Genomic_DNA"/>
</dbReference>
<evidence type="ECO:0000256" key="2">
    <source>
        <dbReference type="ARBA" id="ARBA00009236"/>
    </source>
</evidence>
<feature type="domain" description="Aminotransferase class V" evidence="4">
    <location>
        <begin position="26"/>
        <end position="321"/>
    </location>
</feature>
<dbReference type="InterPro" id="IPR024169">
    <property type="entry name" value="SP_NH2Trfase/AEP_transaminase"/>
</dbReference>
<evidence type="ECO:0000259" key="4">
    <source>
        <dbReference type="Pfam" id="PF00266"/>
    </source>
</evidence>
<reference evidence="5 6" key="1">
    <citation type="submission" date="2024-02" db="EMBL/GenBank/DDBJ databases">
        <title>Haloferula sargassicola NBRC 104335.</title>
        <authorList>
            <person name="Ichikawa N."/>
            <person name="Katano-Makiyama Y."/>
            <person name="Hidaka K."/>
        </authorList>
    </citation>
    <scope>NUCLEOTIDE SEQUENCE [LARGE SCALE GENOMIC DNA]</scope>
    <source>
        <strain evidence="5 6">NBRC 104335</strain>
    </source>
</reference>
<keyword evidence="6" id="KW-1185">Reference proteome</keyword>
<dbReference type="Gene3D" id="3.40.640.10">
    <property type="entry name" value="Type I PLP-dependent aspartate aminotransferase-like (Major domain)"/>
    <property type="match status" value="1"/>
</dbReference>
<keyword evidence="5" id="KW-0032">Aminotransferase</keyword>
<dbReference type="PANTHER" id="PTHR21152">
    <property type="entry name" value="AMINOTRANSFERASE CLASS V"/>
    <property type="match status" value="1"/>
</dbReference>
<sequence>MSSPKLFAPGPIDVSPETYAAMTRTMIGHRGKDFEELYASLQPGLKEIFGTTRPVFLSTSSAWGVMEGALRNLVREKVLCLCCGAFSDKWFSVAKSMGYAADKVQVEWGEAIDPEAVRAKLEEGGFDTVTFIHSETSTGVLNDLPAIAKVVKSFPDVMFIVDTVSSLSTVPVDFDANQVDVMIAGVQKALALPPGLAVFAVSEDAMKRAETIPNRGYYFDFVEFAKNAEKNNTPSTPAIATLFGLQYILSKIADEGFENRIARHAKTNAMVHEWGAKHGFEIFAQEGYRSQALTCFKTPENFDQSAFIKTLKDKHGFLINGGYGKIKGLTFRISNMGNETVATMQELIDAMDDVLG</sequence>
<dbReference type="InterPro" id="IPR000192">
    <property type="entry name" value="Aminotrans_V_dom"/>
</dbReference>
<accession>A0ABP9UPD5</accession>
<keyword evidence="5" id="KW-0808">Transferase</keyword>
<name>A0ABP9UPD5_9BACT</name>
<dbReference type="PANTHER" id="PTHR21152:SF40">
    <property type="entry name" value="ALANINE--GLYOXYLATE AMINOTRANSFERASE"/>
    <property type="match status" value="1"/>
</dbReference>
<proteinExistence type="inferred from homology"/>
<dbReference type="GO" id="GO:0008483">
    <property type="term" value="F:transaminase activity"/>
    <property type="evidence" value="ECO:0007669"/>
    <property type="project" value="UniProtKB-KW"/>
</dbReference>
<keyword evidence="3" id="KW-0663">Pyridoxal phosphate</keyword>
<evidence type="ECO:0000313" key="6">
    <source>
        <dbReference type="Proteomes" id="UP001476282"/>
    </source>
</evidence>
<comment type="caution">
    <text evidence="5">The sequence shown here is derived from an EMBL/GenBank/DDBJ whole genome shotgun (WGS) entry which is preliminary data.</text>
</comment>
<comment type="similarity">
    <text evidence="2">Belongs to the class-V pyridoxal-phosphate-dependent aminotransferase family.</text>
</comment>
<gene>
    <name evidence="5" type="ORF">Hsar01_01423</name>
</gene>
<evidence type="ECO:0000256" key="1">
    <source>
        <dbReference type="ARBA" id="ARBA00001933"/>
    </source>
</evidence>
<dbReference type="Pfam" id="PF00266">
    <property type="entry name" value="Aminotran_5"/>
    <property type="match status" value="1"/>
</dbReference>
<dbReference type="InterPro" id="IPR015424">
    <property type="entry name" value="PyrdxlP-dep_Trfase"/>
</dbReference>
<dbReference type="InterPro" id="IPR015422">
    <property type="entry name" value="PyrdxlP-dep_Trfase_small"/>
</dbReference>
<dbReference type="Gene3D" id="3.90.1150.10">
    <property type="entry name" value="Aspartate Aminotransferase, domain 1"/>
    <property type="match status" value="1"/>
</dbReference>
<evidence type="ECO:0000256" key="3">
    <source>
        <dbReference type="ARBA" id="ARBA00022898"/>
    </source>
</evidence>
<dbReference type="InterPro" id="IPR015421">
    <property type="entry name" value="PyrdxlP-dep_Trfase_major"/>
</dbReference>
<comment type="cofactor">
    <cofactor evidence="1">
        <name>pyridoxal 5'-phosphate</name>
        <dbReference type="ChEBI" id="CHEBI:597326"/>
    </cofactor>
</comment>
<protein>
    <submittedName>
        <fullName evidence="5">Serine-pyruvate aminotransferase</fullName>
    </submittedName>
</protein>
<dbReference type="Proteomes" id="UP001476282">
    <property type="component" value="Unassembled WGS sequence"/>
</dbReference>
<dbReference type="SUPFAM" id="SSF53383">
    <property type="entry name" value="PLP-dependent transferases"/>
    <property type="match status" value="1"/>
</dbReference>